<name>A0A923HXG4_9BURK</name>
<dbReference type="PANTHER" id="PTHR33525">
    <property type="match status" value="1"/>
</dbReference>
<protein>
    <submittedName>
        <fullName evidence="2">HDOD domain-containing protein</fullName>
    </submittedName>
</protein>
<accession>A0A923HXG4</accession>
<dbReference type="InterPro" id="IPR052340">
    <property type="entry name" value="RNase_Y/CdgJ"/>
</dbReference>
<feature type="domain" description="HDOD" evidence="1">
    <location>
        <begin position="21"/>
        <end position="212"/>
    </location>
</feature>
<dbReference type="Gene3D" id="1.10.3210.10">
    <property type="entry name" value="Hypothetical protein af1432"/>
    <property type="match status" value="1"/>
</dbReference>
<dbReference type="RefSeq" id="WP_186879598.1">
    <property type="nucleotide sequence ID" value="NZ_JACOGG010000001.1"/>
</dbReference>
<dbReference type="SUPFAM" id="SSF109604">
    <property type="entry name" value="HD-domain/PDEase-like"/>
    <property type="match status" value="1"/>
</dbReference>
<dbReference type="Proteomes" id="UP000612361">
    <property type="component" value="Unassembled WGS sequence"/>
</dbReference>
<dbReference type="PANTHER" id="PTHR33525:SF3">
    <property type="entry name" value="RIBONUCLEASE Y"/>
    <property type="match status" value="1"/>
</dbReference>
<dbReference type="InterPro" id="IPR013976">
    <property type="entry name" value="HDOD"/>
</dbReference>
<gene>
    <name evidence="2" type="ORF">H8K47_01220</name>
</gene>
<dbReference type="PROSITE" id="PS51833">
    <property type="entry name" value="HDOD"/>
    <property type="match status" value="1"/>
</dbReference>
<evidence type="ECO:0000313" key="2">
    <source>
        <dbReference type="EMBL" id="MBC3933968.1"/>
    </source>
</evidence>
<dbReference type="AlphaFoldDB" id="A0A923HXG4"/>
<keyword evidence="3" id="KW-1185">Reference proteome</keyword>
<sequence>MNKSQAFKHIIAETQSGELVFPTHVQASLHIQQALDDPDCGIEAAARLIMREPLMAARVVAIANSVAYSRFGGGVTNIRTAVSILGFSTLRSVVAAVIMRQISHQITEPVIRHKMESLWLHSAHVAALSYCLAKHVTLSDPETAMFTGIVHEVGGFYLLSRAEEFPALLDETPCPPSHELDESHEIFIGRAVLHKLMVPKRVLSAIEVLWYGARALPPANLGEILIAANDLSPAPSPIDPRTPEQIEAARISADCVLEQHSLRDLLQQTSSETQSLLQSLLS</sequence>
<evidence type="ECO:0000313" key="3">
    <source>
        <dbReference type="Proteomes" id="UP000612361"/>
    </source>
</evidence>
<reference evidence="2" key="1">
    <citation type="submission" date="2020-08" db="EMBL/GenBank/DDBJ databases">
        <title>Novel species isolated from subtropical streams in China.</title>
        <authorList>
            <person name="Lu H."/>
        </authorList>
    </citation>
    <scope>NUCLEOTIDE SEQUENCE</scope>
    <source>
        <strain evidence="2">CY7W</strain>
    </source>
</reference>
<evidence type="ECO:0000259" key="1">
    <source>
        <dbReference type="PROSITE" id="PS51833"/>
    </source>
</evidence>
<dbReference type="EMBL" id="JACOGG010000001">
    <property type="protein sequence ID" value="MBC3933968.1"/>
    <property type="molecule type" value="Genomic_DNA"/>
</dbReference>
<dbReference type="Pfam" id="PF08668">
    <property type="entry name" value="HDOD"/>
    <property type="match status" value="1"/>
</dbReference>
<organism evidence="2 3">
    <name type="scientific">Undibacterium rugosum</name>
    <dbReference type="NCBI Taxonomy" id="2762291"/>
    <lineage>
        <taxon>Bacteria</taxon>
        <taxon>Pseudomonadati</taxon>
        <taxon>Pseudomonadota</taxon>
        <taxon>Betaproteobacteria</taxon>
        <taxon>Burkholderiales</taxon>
        <taxon>Oxalobacteraceae</taxon>
        <taxon>Undibacterium</taxon>
    </lineage>
</organism>
<proteinExistence type="predicted"/>
<comment type="caution">
    <text evidence="2">The sequence shown here is derived from an EMBL/GenBank/DDBJ whole genome shotgun (WGS) entry which is preliminary data.</text>
</comment>